<gene>
    <name evidence="1" type="ORF">BDN71DRAFT_1453025</name>
</gene>
<comment type="caution">
    <text evidence="1">The sequence shown here is derived from an EMBL/GenBank/DDBJ whole genome shotgun (WGS) entry which is preliminary data.</text>
</comment>
<name>A0A9P5ZN22_PLEER</name>
<sequence length="84" mass="9878">MAGETHRALFDEKLVQTYFPRDKVTVISCRQPERLCLWVTNRTQILHDGFVRRGKKIRQTQFIDVEKANHFVRILPVLRVAASK</sequence>
<proteinExistence type="predicted"/>
<accession>A0A9P5ZN22</accession>
<dbReference type="OrthoDB" id="5311491at2759"/>
<dbReference type="AlphaFoldDB" id="A0A9P5ZN22"/>
<evidence type="ECO:0000313" key="1">
    <source>
        <dbReference type="EMBL" id="KAF9491322.1"/>
    </source>
</evidence>
<keyword evidence="2" id="KW-1185">Reference proteome</keyword>
<reference evidence="1" key="1">
    <citation type="submission" date="2020-11" db="EMBL/GenBank/DDBJ databases">
        <authorList>
            <consortium name="DOE Joint Genome Institute"/>
            <person name="Ahrendt S."/>
            <person name="Riley R."/>
            <person name="Andreopoulos W."/>
            <person name="Labutti K."/>
            <person name="Pangilinan J."/>
            <person name="Ruiz-Duenas F.J."/>
            <person name="Barrasa J.M."/>
            <person name="Sanchez-Garcia M."/>
            <person name="Camarero S."/>
            <person name="Miyauchi S."/>
            <person name="Serrano A."/>
            <person name="Linde D."/>
            <person name="Babiker R."/>
            <person name="Drula E."/>
            <person name="Ayuso-Fernandez I."/>
            <person name="Pacheco R."/>
            <person name="Padilla G."/>
            <person name="Ferreira P."/>
            <person name="Barriuso J."/>
            <person name="Kellner H."/>
            <person name="Castanera R."/>
            <person name="Alfaro M."/>
            <person name="Ramirez L."/>
            <person name="Pisabarro A.G."/>
            <person name="Kuo A."/>
            <person name="Tritt A."/>
            <person name="Lipzen A."/>
            <person name="He G."/>
            <person name="Yan M."/>
            <person name="Ng V."/>
            <person name="Cullen D."/>
            <person name="Martin F."/>
            <person name="Rosso M.-N."/>
            <person name="Henrissat B."/>
            <person name="Hibbett D."/>
            <person name="Martinez A.T."/>
            <person name="Grigoriev I.V."/>
        </authorList>
    </citation>
    <scope>NUCLEOTIDE SEQUENCE</scope>
    <source>
        <strain evidence="1">ATCC 90797</strain>
    </source>
</reference>
<dbReference type="EMBL" id="MU154622">
    <property type="protein sequence ID" value="KAF9491322.1"/>
    <property type="molecule type" value="Genomic_DNA"/>
</dbReference>
<dbReference type="Proteomes" id="UP000807025">
    <property type="component" value="Unassembled WGS sequence"/>
</dbReference>
<organism evidence="1 2">
    <name type="scientific">Pleurotus eryngii</name>
    <name type="common">Boletus of the steppes</name>
    <dbReference type="NCBI Taxonomy" id="5323"/>
    <lineage>
        <taxon>Eukaryota</taxon>
        <taxon>Fungi</taxon>
        <taxon>Dikarya</taxon>
        <taxon>Basidiomycota</taxon>
        <taxon>Agaricomycotina</taxon>
        <taxon>Agaricomycetes</taxon>
        <taxon>Agaricomycetidae</taxon>
        <taxon>Agaricales</taxon>
        <taxon>Pleurotineae</taxon>
        <taxon>Pleurotaceae</taxon>
        <taxon>Pleurotus</taxon>
    </lineage>
</organism>
<protein>
    <submittedName>
        <fullName evidence="1">Uncharacterized protein</fullName>
    </submittedName>
</protein>
<evidence type="ECO:0000313" key="2">
    <source>
        <dbReference type="Proteomes" id="UP000807025"/>
    </source>
</evidence>